<evidence type="ECO:0000256" key="2">
    <source>
        <dbReference type="SAM" id="Phobius"/>
    </source>
</evidence>
<dbReference type="CDD" id="cd01949">
    <property type="entry name" value="GGDEF"/>
    <property type="match status" value="2"/>
</dbReference>
<dbReference type="Proteomes" id="UP000182486">
    <property type="component" value="Unassembled WGS sequence"/>
</dbReference>
<feature type="transmembrane region" description="Helical" evidence="2">
    <location>
        <begin position="398"/>
        <end position="418"/>
    </location>
</feature>
<dbReference type="InterPro" id="IPR029787">
    <property type="entry name" value="Nucleotide_cyclase"/>
</dbReference>
<dbReference type="EMBL" id="MEIA01000105">
    <property type="protein sequence ID" value="OJF14267.1"/>
    <property type="molecule type" value="Genomic_DNA"/>
</dbReference>
<sequence>MPPSDRRAEGIASMPSPLPHARVRAVRNSALRAGIVPLLCVPYLAGTWSAEHRPAMAVVVAVLLAVSGLTAAAARLIARSRLRLVVQLTTLVATMEAYAALAWLDGGVFSTMGALLPFTVMLFAVTMPPRAFVVTGAFSAVAYWVVVLTGGPAPQGYAAIYTIGIACVSGACLHYAGAMASLKRRLAEQSRIDPLTQCLNRRGFDERLAGELAEAERAGDPAVLLLIDLDSFKAINDTYGHRAGDDLLAFTGRTLIEQLRAHDAVGRVGGDEFAAVLSGIDAQGAEIVVSRLYAALDGAASASIGYACYPAEASTGEELKHLADERVYQDKARRHRQVPAAEAVSRVLSVPAAPERPSVSPLERRRRAIAAGGLLGAADPAVGMIYVLAFTAGHPHRLALGVLMMVAIVVGLLVRLLATPLSRHAAAGAIVMAVTAVQFTIALAVVALDGGAGSPLAFGLFAPMPFIVMTTPRLGRPLVAAIAVGYLAIAFFVGTPSIWFSLCHLNGALAVTLVCASKAAEAARQRSRLRELSRTDPLTSTLNRRGFTERFTAELSHAQRHHRALALLLIDLDGFKQVNDSQGHAAGDDLLVWVADTLREGLHSHDVVGRLGGDEFVVLLTSHDAPDVAGAAATLRAAISARIGASIGTAVLGVHGEDFDALYAHADHDLYAHKSASGRGRSRRTAPPVLCEQSEYRQASKR</sequence>
<feature type="transmembrane region" description="Helical" evidence="2">
    <location>
        <begin position="84"/>
        <end position="101"/>
    </location>
</feature>
<dbReference type="PROSITE" id="PS50887">
    <property type="entry name" value="GGDEF"/>
    <property type="match status" value="2"/>
</dbReference>
<feature type="region of interest" description="Disordered" evidence="1">
    <location>
        <begin position="675"/>
        <end position="702"/>
    </location>
</feature>
<dbReference type="NCBIfam" id="TIGR00254">
    <property type="entry name" value="GGDEF"/>
    <property type="match status" value="2"/>
</dbReference>
<dbReference type="GO" id="GO:1902201">
    <property type="term" value="P:negative regulation of bacterial-type flagellum-dependent cell motility"/>
    <property type="evidence" value="ECO:0007669"/>
    <property type="project" value="TreeGrafter"/>
</dbReference>
<accession>A0A1K0GXV8</accession>
<dbReference type="SMART" id="SM00267">
    <property type="entry name" value="GGDEF"/>
    <property type="match status" value="2"/>
</dbReference>
<comment type="caution">
    <text evidence="4">The sequence shown here is derived from an EMBL/GenBank/DDBJ whole genome shotgun (WGS) entry which is preliminary data.</text>
</comment>
<keyword evidence="2" id="KW-0472">Membrane</keyword>
<name>A0A1K0GXV8_9ACTN</name>
<keyword evidence="5" id="KW-1185">Reference proteome</keyword>
<feature type="transmembrane region" description="Helical" evidence="2">
    <location>
        <begin position="55"/>
        <end position="77"/>
    </location>
</feature>
<feature type="transmembrane region" description="Helical" evidence="2">
    <location>
        <begin position="425"/>
        <end position="446"/>
    </location>
</feature>
<dbReference type="InterPro" id="IPR000160">
    <property type="entry name" value="GGDEF_dom"/>
</dbReference>
<organism evidence="4 5">
    <name type="scientific">Couchioplanes caeruleus subsp. caeruleus</name>
    <dbReference type="NCBI Taxonomy" id="56427"/>
    <lineage>
        <taxon>Bacteria</taxon>
        <taxon>Bacillati</taxon>
        <taxon>Actinomycetota</taxon>
        <taxon>Actinomycetes</taxon>
        <taxon>Micromonosporales</taxon>
        <taxon>Micromonosporaceae</taxon>
        <taxon>Couchioplanes</taxon>
    </lineage>
</organism>
<feature type="domain" description="GGDEF" evidence="3">
    <location>
        <begin position="220"/>
        <end position="343"/>
    </location>
</feature>
<feature type="transmembrane region" description="Helical" evidence="2">
    <location>
        <begin position="30"/>
        <end position="49"/>
    </location>
</feature>
<dbReference type="InterPro" id="IPR043128">
    <property type="entry name" value="Rev_trsase/Diguanyl_cyclase"/>
</dbReference>
<feature type="transmembrane region" description="Helical" evidence="2">
    <location>
        <begin position="477"/>
        <end position="493"/>
    </location>
</feature>
<gene>
    <name evidence="4" type="ORF">BG844_10690</name>
</gene>
<feature type="transmembrane region" description="Helical" evidence="2">
    <location>
        <begin position="368"/>
        <end position="392"/>
    </location>
</feature>
<keyword evidence="2" id="KW-1133">Transmembrane helix</keyword>
<feature type="transmembrane region" description="Helical" evidence="2">
    <location>
        <begin position="157"/>
        <end position="176"/>
    </location>
</feature>
<feature type="transmembrane region" description="Helical" evidence="2">
    <location>
        <begin position="107"/>
        <end position="125"/>
    </location>
</feature>
<dbReference type="GO" id="GO:0052621">
    <property type="term" value="F:diguanylate cyclase activity"/>
    <property type="evidence" value="ECO:0007669"/>
    <property type="project" value="TreeGrafter"/>
</dbReference>
<dbReference type="SUPFAM" id="SSF55073">
    <property type="entry name" value="Nucleotide cyclase"/>
    <property type="match status" value="2"/>
</dbReference>
<feature type="transmembrane region" description="Helical" evidence="2">
    <location>
        <begin position="452"/>
        <end position="470"/>
    </location>
</feature>
<feature type="transmembrane region" description="Helical" evidence="2">
    <location>
        <begin position="132"/>
        <end position="151"/>
    </location>
</feature>
<protein>
    <recommendedName>
        <fullName evidence="3">GGDEF domain-containing protein</fullName>
    </recommendedName>
</protein>
<dbReference type="GO" id="GO:0043709">
    <property type="term" value="P:cell adhesion involved in single-species biofilm formation"/>
    <property type="evidence" value="ECO:0007669"/>
    <property type="project" value="TreeGrafter"/>
</dbReference>
<evidence type="ECO:0000313" key="4">
    <source>
        <dbReference type="EMBL" id="OJF14267.1"/>
    </source>
</evidence>
<dbReference type="Gene3D" id="3.30.70.270">
    <property type="match status" value="2"/>
</dbReference>
<keyword evidence="2" id="KW-0812">Transmembrane</keyword>
<proteinExistence type="predicted"/>
<evidence type="ECO:0000256" key="1">
    <source>
        <dbReference type="SAM" id="MobiDB-lite"/>
    </source>
</evidence>
<dbReference type="GO" id="GO:0005886">
    <property type="term" value="C:plasma membrane"/>
    <property type="evidence" value="ECO:0007669"/>
    <property type="project" value="TreeGrafter"/>
</dbReference>
<dbReference type="PANTHER" id="PTHR45138:SF9">
    <property type="entry name" value="DIGUANYLATE CYCLASE DGCM-RELATED"/>
    <property type="match status" value="1"/>
</dbReference>
<feature type="domain" description="GGDEF" evidence="3">
    <location>
        <begin position="563"/>
        <end position="687"/>
    </location>
</feature>
<dbReference type="PANTHER" id="PTHR45138">
    <property type="entry name" value="REGULATORY COMPONENTS OF SENSORY TRANSDUCTION SYSTEM"/>
    <property type="match status" value="1"/>
</dbReference>
<dbReference type="InterPro" id="IPR050469">
    <property type="entry name" value="Diguanylate_Cyclase"/>
</dbReference>
<reference evidence="4 5" key="1">
    <citation type="submission" date="2016-09" db="EMBL/GenBank/DDBJ databases">
        <title>Couchioplanes caeruleus draft genome sequence.</title>
        <authorList>
            <person name="Sheehan J."/>
            <person name="Caffrey P."/>
        </authorList>
    </citation>
    <scope>NUCLEOTIDE SEQUENCE [LARGE SCALE GENOMIC DNA]</scope>
    <source>
        <strain evidence="4 5">DSM 43634</strain>
    </source>
</reference>
<dbReference type="Pfam" id="PF00990">
    <property type="entry name" value="GGDEF"/>
    <property type="match status" value="2"/>
</dbReference>
<dbReference type="AlphaFoldDB" id="A0A1K0GXV8"/>
<evidence type="ECO:0000313" key="5">
    <source>
        <dbReference type="Proteomes" id="UP000182486"/>
    </source>
</evidence>
<evidence type="ECO:0000259" key="3">
    <source>
        <dbReference type="PROSITE" id="PS50887"/>
    </source>
</evidence>